<reference evidence="1 2" key="1">
    <citation type="submission" date="2020-12" db="EMBL/GenBank/DDBJ databases">
        <title>WGS of Legionella: environmental sample.</title>
        <authorList>
            <person name="Cristino S."/>
            <person name="Girolamini L."/>
            <person name="Salaris S."/>
            <person name="Pascale M.R."/>
            <person name="Mazzotta M."/>
            <person name="Orsini M."/>
            <person name="Grottola A."/>
        </authorList>
    </citation>
    <scope>NUCLEOTIDE SEQUENCE [LARGE SCALE GENOMIC DNA]</scope>
    <source>
        <strain evidence="1 2">30cs62</strain>
    </source>
</reference>
<name>A0ABS1W8U6_9GAMM</name>
<protein>
    <submittedName>
        <fullName evidence="1">Uncharacterized protein</fullName>
    </submittedName>
</protein>
<evidence type="ECO:0000313" key="2">
    <source>
        <dbReference type="Proteomes" id="UP000809910"/>
    </source>
</evidence>
<dbReference type="RefSeq" id="WP_203109308.1">
    <property type="nucleotide sequence ID" value="NZ_JADOBG010000010.1"/>
</dbReference>
<evidence type="ECO:0000313" key="1">
    <source>
        <dbReference type="EMBL" id="MBL7525787.1"/>
    </source>
</evidence>
<proteinExistence type="predicted"/>
<keyword evidence="2" id="KW-1185">Reference proteome</keyword>
<dbReference type="EMBL" id="JADWVN010000007">
    <property type="protein sequence ID" value="MBL7525787.1"/>
    <property type="molecule type" value="Genomic_DNA"/>
</dbReference>
<comment type="caution">
    <text evidence="1">The sequence shown here is derived from an EMBL/GenBank/DDBJ whole genome shotgun (WGS) entry which is preliminary data.</text>
</comment>
<sequence length="113" mass="12930">MKEDISSRITKIIGRVEADMLIQILKSSNIQQDMQITGKSIKFPITSLQQLSCLNTQMEALRAFARKTNKSRSRSYSVKLDKQGNASISLKKTADNFSFFDWVMDLFINLIIH</sequence>
<organism evidence="1 2">
    <name type="scientific">Legionella bononiensis</name>
    <dbReference type="NCBI Taxonomy" id="2793102"/>
    <lineage>
        <taxon>Bacteria</taxon>
        <taxon>Pseudomonadati</taxon>
        <taxon>Pseudomonadota</taxon>
        <taxon>Gammaproteobacteria</taxon>
        <taxon>Legionellales</taxon>
        <taxon>Legionellaceae</taxon>
        <taxon>Legionella</taxon>
    </lineage>
</organism>
<dbReference type="Proteomes" id="UP000809910">
    <property type="component" value="Unassembled WGS sequence"/>
</dbReference>
<accession>A0ABS1W8U6</accession>
<gene>
    <name evidence="1" type="ORF">I5282_04265</name>
</gene>